<evidence type="ECO:0000256" key="4">
    <source>
        <dbReference type="SAM" id="Phobius"/>
    </source>
</evidence>
<evidence type="ECO:0000259" key="5">
    <source>
        <dbReference type="Pfam" id="PF00135"/>
    </source>
</evidence>
<evidence type="ECO:0000313" key="6">
    <source>
        <dbReference type="EMBL" id="CAD5121504.1"/>
    </source>
</evidence>
<keyword evidence="4" id="KW-0472">Membrane</keyword>
<dbReference type="InterPro" id="IPR029058">
    <property type="entry name" value="AB_hydrolase_fold"/>
</dbReference>
<proteinExistence type="inferred from homology"/>
<dbReference type="AlphaFoldDB" id="A0A7I8W025"/>
<dbReference type="Gene3D" id="3.40.50.1820">
    <property type="entry name" value="alpha/beta hydrolase"/>
    <property type="match status" value="1"/>
</dbReference>
<evidence type="ECO:0000256" key="2">
    <source>
        <dbReference type="ARBA" id="ARBA00022729"/>
    </source>
</evidence>
<name>A0A7I8W025_9ANNE</name>
<keyword evidence="4" id="KW-0812">Transmembrane</keyword>
<keyword evidence="7" id="KW-1185">Reference proteome</keyword>
<keyword evidence="4" id="KW-1133">Transmembrane helix</keyword>
<dbReference type="InterPro" id="IPR002018">
    <property type="entry name" value="CarbesteraseB"/>
</dbReference>
<gene>
    <name evidence="6" type="ORF">DGYR_LOCUS9451</name>
</gene>
<evidence type="ECO:0000313" key="7">
    <source>
        <dbReference type="Proteomes" id="UP000549394"/>
    </source>
</evidence>
<comment type="caution">
    <text evidence="6">The sequence shown here is derived from an EMBL/GenBank/DDBJ whole genome shotgun (WGS) entry which is preliminary data.</text>
</comment>
<dbReference type="PROSITE" id="PS00941">
    <property type="entry name" value="CARBOXYLESTERASE_B_2"/>
    <property type="match status" value="1"/>
</dbReference>
<dbReference type="EMBL" id="CAJFCJ010000014">
    <property type="protein sequence ID" value="CAD5121504.1"/>
    <property type="molecule type" value="Genomic_DNA"/>
</dbReference>
<sequence>MKNPRRIRSDYDVKDGTTFGMFIQLVLLVVELSMVDCARALEARSMPYKTKTKLGNVIGTRVTLDNKRLPEVDAFYGMKYATIRGGSLRFMPPSTITTKWEKTVNLNEWSACPQRHLDFEDLRKRIESSRLEELSRILLALKEDGFRMKEDCLTLNIFRPAMAERDAAKLPVLVFVHGENYMYGSGDNYDGSVLAAVGKLVVVTVNYRLGVLGFLSSADSNAPGNYALLDILAALHWVQDNIADFKGDRSNVTVMGQGYGAAMVNLLLVSPVTNSKTGKNLFHRVILQSGSALSSWAIAKDPRYYAKHVGKKFNCTITNMAALISCLKSKNFSDLIQTDIDNFKYLSSLGPVLDHSSLFPGRLEALFQKDTALIQRIPVMIGFTANEGQILFNDLQLKEGISEQEKNRMLRTYVRNVYSYHRHKIYEILANEYQLSGSGDPKALQKRLQQLIGDGQYIAPALRVVSYLKSAYIYYFSKGPRSAHGSDLPYIFGAPLNKGINPFDTKFDNDDVLVSEAMIRYYSNFAWSGDPNKPGKFKNYGQHSNKTKVNSFHNAYWHSHSKKHPSYLQIDSNLVLHRTFFKKTRISTWNVAIEKYRSNSGSPSAKHRLDNSSDMSTFEKSGTRPLKLKPILPPPPFPPFLSQRQTTVSTRYSTTTSTKLTSSVATSTVRKFTTSTVPTSTVISNLINDKGEVSFSTMSLSITIAVGCSLLFINVIVFASFLYQREKLWKELKRRQRELEERERVANSGLEESDRLTIAPSPKAPVKVTKYYEINHHSVQRSAPPSAYQTLSRTTAIPFQENCTDGFVTRPVTQV</sequence>
<comment type="similarity">
    <text evidence="1">Belongs to the type-B carboxylesterase/lipase family.</text>
</comment>
<evidence type="ECO:0000256" key="3">
    <source>
        <dbReference type="SAM" id="MobiDB-lite"/>
    </source>
</evidence>
<reference evidence="6 7" key="1">
    <citation type="submission" date="2020-08" db="EMBL/GenBank/DDBJ databases">
        <authorList>
            <person name="Hejnol A."/>
        </authorList>
    </citation>
    <scope>NUCLEOTIDE SEQUENCE [LARGE SCALE GENOMIC DNA]</scope>
</reference>
<dbReference type="Proteomes" id="UP000549394">
    <property type="component" value="Unassembled WGS sequence"/>
</dbReference>
<dbReference type="PANTHER" id="PTHR43903">
    <property type="entry name" value="NEUROLIGIN"/>
    <property type="match status" value="1"/>
</dbReference>
<organism evidence="6 7">
    <name type="scientific">Dimorphilus gyrociliatus</name>
    <dbReference type="NCBI Taxonomy" id="2664684"/>
    <lineage>
        <taxon>Eukaryota</taxon>
        <taxon>Metazoa</taxon>
        <taxon>Spiralia</taxon>
        <taxon>Lophotrochozoa</taxon>
        <taxon>Annelida</taxon>
        <taxon>Polychaeta</taxon>
        <taxon>Polychaeta incertae sedis</taxon>
        <taxon>Dinophilidae</taxon>
        <taxon>Dimorphilus</taxon>
    </lineage>
</organism>
<feature type="transmembrane region" description="Helical" evidence="4">
    <location>
        <begin position="700"/>
        <end position="723"/>
    </location>
</feature>
<feature type="region of interest" description="Disordered" evidence="3">
    <location>
        <begin position="599"/>
        <end position="619"/>
    </location>
</feature>
<protein>
    <submittedName>
        <fullName evidence="6">DgyrCDS10008</fullName>
    </submittedName>
</protein>
<feature type="domain" description="Carboxylesterase type B" evidence="5">
    <location>
        <begin position="51"/>
        <end position="589"/>
    </location>
</feature>
<accession>A0A7I8W025</accession>
<dbReference type="InterPro" id="IPR019819">
    <property type="entry name" value="Carboxylesterase_B_CS"/>
</dbReference>
<evidence type="ECO:0000256" key="1">
    <source>
        <dbReference type="ARBA" id="ARBA00005964"/>
    </source>
</evidence>
<dbReference type="Pfam" id="PF00135">
    <property type="entry name" value="COesterase"/>
    <property type="match status" value="1"/>
</dbReference>
<keyword evidence="2" id="KW-0732">Signal</keyword>
<dbReference type="SUPFAM" id="SSF53474">
    <property type="entry name" value="alpha/beta-Hydrolases"/>
    <property type="match status" value="1"/>
</dbReference>
<dbReference type="InterPro" id="IPR051093">
    <property type="entry name" value="Neuroligin/BSAL"/>
</dbReference>
<dbReference type="OrthoDB" id="3200163at2759"/>